<evidence type="ECO:0000256" key="2">
    <source>
        <dbReference type="ARBA" id="ARBA00022692"/>
    </source>
</evidence>
<feature type="transmembrane region" description="Helical" evidence="6">
    <location>
        <begin position="187"/>
        <end position="212"/>
    </location>
</feature>
<feature type="compositionally biased region" description="Polar residues" evidence="5">
    <location>
        <begin position="435"/>
        <end position="444"/>
    </location>
</feature>
<evidence type="ECO:0000256" key="4">
    <source>
        <dbReference type="ARBA" id="ARBA00023136"/>
    </source>
</evidence>
<accession>A0ABR1J9T2</accession>
<keyword evidence="8" id="KW-1185">Reference proteome</keyword>
<feature type="region of interest" description="Disordered" evidence="5">
    <location>
        <begin position="477"/>
        <end position="523"/>
    </location>
</feature>
<evidence type="ECO:0008006" key="9">
    <source>
        <dbReference type="Google" id="ProtNLM"/>
    </source>
</evidence>
<feature type="transmembrane region" description="Helical" evidence="6">
    <location>
        <begin position="109"/>
        <end position="130"/>
    </location>
</feature>
<dbReference type="CDD" id="cd00637">
    <property type="entry name" value="7tm_classA_rhodopsin-like"/>
    <property type="match status" value="1"/>
</dbReference>
<evidence type="ECO:0000256" key="1">
    <source>
        <dbReference type="ARBA" id="ARBA00004141"/>
    </source>
</evidence>
<comment type="caution">
    <text evidence="7">The sequence shown here is derived from an EMBL/GenBank/DDBJ whole genome shotgun (WGS) entry which is preliminary data.</text>
</comment>
<feature type="transmembrane region" description="Helical" evidence="6">
    <location>
        <begin position="248"/>
        <end position="272"/>
    </location>
</feature>
<keyword evidence="3 6" id="KW-1133">Transmembrane helix</keyword>
<feature type="compositionally biased region" description="Polar residues" evidence="5">
    <location>
        <begin position="488"/>
        <end position="505"/>
    </location>
</feature>
<proteinExistence type="predicted"/>
<feature type="region of interest" description="Disordered" evidence="5">
    <location>
        <begin position="350"/>
        <end position="376"/>
    </location>
</feature>
<evidence type="ECO:0000313" key="7">
    <source>
        <dbReference type="EMBL" id="KAK7454478.1"/>
    </source>
</evidence>
<feature type="transmembrane region" description="Helical" evidence="6">
    <location>
        <begin position="137"/>
        <end position="160"/>
    </location>
</feature>
<evidence type="ECO:0000256" key="3">
    <source>
        <dbReference type="ARBA" id="ARBA00022989"/>
    </source>
</evidence>
<keyword evidence="2 6" id="KW-0812">Transmembrane</keyword>
<keyword evidence="4 6" id="KW-0472">Membrane</keyword>
<feature type="transmembrane region" description="Helical" evidence="6">
    <location>
        <begin position="278"/>
        <end position="298"/>
    </location>
</feature>
<feature type="region of interest" description="Disordered" evidence="5">
    <location>
        <begin position="537"/>
        <end position="584"/>
    </location>
</feature>
<dbReference type="Proteomes" id="UP001498398">
    <property type="component" value="Unassembled WGS sequence"/>
</dbReference>
<dbReference type="Gene3D" id="1.20.1070.10">
    <property type="entry name" value="Rhodopsin 7-helix transmembrane proteins"/>
    <property type="match status" value="1"/>
</dbReference>
<evidence type="ECO:0000313" key="8">
    <source>
        <dbReference type="Proteomes" id="UP001498398"/>
    </source>
</evidence>
<dbReference type="EMBL" id="JBANRG010000024">
    <property type="protein sequence ID" value="KAK7454478.1"/>
    <property type="molecule type" value="Genomic_DNA"/>
</dbReference>
<evidence type="ECO:0000256" key="5">
    <source>
        <dbReference type="SAM" id="MobiDB-lite"/>
    </source>
</evidence>
<evidence type="ECO:0000256" key="6">
    <source>
        <dbReference type="SAM" id="Phobius"/>
    </source>
</evidence>
<feature type="transmembrane region" description="Helical" evidence="6">
    <location>
        <begin position="20"/>
        <end position="43"/>
    </location>
</feature>
<protein>
    <recommendedName>
        <fullName evidence="9">G-protein coupled receptors family 2 profile 2 domain-containing protein</fullName>
    </recommendedName>
</protein>
<gene>
    <name evidence="7" type="ORF">VKT23_011234</name>
</gene>
<dbReference type="PANTHER" id="PTHR23112:SF37">
    <property type="entry name" value="G PROTEIN-COUPLED RECEPTOR GPR1"/>
    <property type="match status" value="1"/>
</dbReference>
<feature type="transmembrane region" description="Helical" evidence="6">
    <location>
        <begin position="64"/>
        <end position="89"/>
    </location>
</feature>
<comment type="subcellular location">
    <subcellularLocation>
        <location evidence="1">Membrane</location>
        <topology evidence="1">Multi-pass membrane protein</topology>
    </subcellularLocation>
</comment>
<feature type="region of interest" description="Disordered" evidence="5">
    <location>
        <begin position="431"/>
        <end position="465"/>
    </location>
</feature>
<organism evidence="7 8">
    <name type="scientific">Marasmiellus scandens</name>
    <dbReference type="NCBI Taxonomy" id="2682957"/>
    <lineage>
        <taxon>Eukaryota</taxon>
        <taxon>Fungi</taxon>
        <taxon>Dikarya</taxon>
        <taxon>Basidiomycota</taxon>
        <taxon>Agaricomycotina</taxon>
        <taxon>Agaricomycetes</taxon>
        <taxon>Agaricomycetidae</taxon>
        <taxon>Agaricales</taxon>
        <taxon>Marasmiineae</taxon>
        <taxon>Omphalotaceae</taxon>
        <taxon>Marasmiellus</taxon>
    </lineage>
</organism>
<name>A0ABR1J9T2_9AGAR</name>
<sequence>MAEFVSSPAFSPILPEQMAGAIVVNVFAILSTLALSCIFIRVISLAGLKLLGHNVSPSFFNTQLGYYAACLLIANMVNGVAGLMGLPWLVHKGITENGLCTSQATVMQFGNIAAAYFTVAIAVHTFNSLVLRKRQSAFIYAPAIALGWTLAAIVSLLPLITSKSNGPLYGVSGLSCGVKATFPRQMFFFHLLPIFVAAVFSAILYSLIFLVLRGSLAFRGGVKFSLNPSERSGDHYQRFVAGIAKSMLWYPAAYITLLLPYSITRLAVIGGFSVPFQVMVLAFVCWFALGVVNAGLLFNTFRLLSPAIDTKSFESRKIDRESFGTPELFRRDSDFKHLNLTEKMIQEYRSGGGSPSLSSPIMDTKSTSSSEGLLPSYPERAASQQSYYNYYQFAQEVPRNISPVSALNRSIVVQQEPSLYPVAVTEAIAAEHTRQGSNSSVTSLPTPPRSRIRSNSSTPRPPLERIQTSYPADTQVVAGPLQGPITPPSSYARSPASTRRYSPSSIKDAYPGQHVRQGSQLSSNSFELDITGWLARQNPDGSMPHGLKGQEPLLSAVGPRFPSSPMPPVSDPSASPSQRLKPLLLASVERTGSPILAQHYDRLYRKGSTDSTGR</sequence>
<dbReference type="PANTHER" id="PTHR23112">
    <property type="entry name" value="G PROTEIN-COUPLED RECEPTOR 157-RELATED"/>
    <property type="match status" value="1"/>
</dbReference>
<reference evidence="7 8" key="1">
    <citation type="submission" date="2024-01" db="EMBL/GenBank/DDBJ databases">
        <title>A draft genome for the cacao thread blight pathogen Marasmiellus scandens.</title>
        <authorList>
            <person name="Baruah I.K."/>
            <person name="Leung J."/>
            <person name="Bukari Y."/>
            <person name="Amoako-Attah I."/>
            <person name="Meinhardt L.W."/>
            <person name="Bailey B.A."/>
            <person name="Cohen S.P."/>
        </authorList>
    </citation>
    <scope>NUCLEOTIDE SEQUENCE [LARGE SCALE GENOMIC DNA]</scope>
    <source>
        <strain evidence="7 8">GH-19</strain>
    </source>
</reference>